<comment type="similarity">
    <text evidence="6">Belongs to the TRAFAC class OBG-HflX-like GTPase superfamily. OBG GTPase family. NOG subfamily.</text>
</comment>
<dbReference type="InterPro" id="IPR041623">
    <property type="entry name" value="NOG1_N"/>
</dbReference>
<dbReference type="Pfam" id="PF06858">
    <property type="entry name" value="NOG1"/>
    <property type="match status" value="1"/>
</dbReference>
<dbReference type="GO" id="GO:0005525">
    <property type="term" value="F:GTP binding"/>
    <property type="evidence" value="ECO:0007669"/>
    <property type="project" value="UniProtKB-KW"/>
</dbReference>
<dbReference type="PIRSF" id="PIRSF038919">
    <property type="entry name" value="NOG1"/>
    <property type="match status" value="1"/>
</dbReference>
<dbReference type="InterPro" id="IPR010674">
    <property type="entry name" value="NOG1_Rossman_fold_dom"/>
</dbReference>
<reference evidence="10" key="1">
    <citation type="submission" date="2021-01" db="EMBL/GenBank/DDBJ databases">
        <authorList>
            <person name="Corre E."/>
            <person name="Pelletier E."/>
            <person name="Niang G."/>
            <person name="Scheremetjew M."/>
            <person name="Finn R."/>
            <person name="Kale V."/>
            <person name="Holt S."/>
            <person name="Cochrane G."/>
            <person name="Meng A."/>
            <person name="Brown T."/>
            <person name="Cohen L."/>
        </authorList>
    </citation>
    <scope>NUCLEOTIDE SEQUENCE</scope>
    <source>
        <strain evidence="10">CCMP3278</strain>
    </source>
</reference>
<gene>
    <name evidence="10" type="ORF">TOLI1172_LOCUS3388</name>
</gene>
<dbReference type="Gene3D" id="3.40.50.300">
    <property type="entry name" value="P-loop containing nucleotide triphosphate hydrolases"/>
    <property type="match status" value="1"/>
</dbReference>
<dbReference type="GO" id="GO:0005730">
    <property type="term" value="C:nucleolus"/>
    <property type="evidence" value="ECO:0007669"/>
    <property type="project" value="UniProtKB-SubCell"/>
</dbReference>
<evidence type="ECO:0000259" key="9">
    <source>
        <dbReference type="PROSITE" id="PS51710"/>
    </source>
</evidence>
<protein>
    <recommendedName>
        <fullName evidence="6">Nucleolar GTP-binding protein 1</fullName>
    </recommendedName>
</protein>
<name>A0A7S0ZE53_9RHOD</name>
<dbReference type="SUPFAM" id="SSF52540">
    <property type="entry name" value="P-loop containing nucleoside triphosphate hydrolases"/>
    <property type="match status" value="1"/>
</dbReference>
<evidence type="ECO:0000256" key="4">
    <source>
        <dbReference type="ARBA" id="ARBA00023134"/>
    </source>
</evidence>
<dbReference type="Pfam" id="PF17835">
    <property type="entry name" value="NOG1_N"/>
    <property type="match status" value="1"/>
</dbReference>
<comment type="function">
    <text evidence="6">Involved in the biogenesis of the 60S ribosomal subunit.</text>
</comment>
<feature type="region of interest" description="Disordered" evidence="8">
    <location>
        <begin position="647"/>
        <end position="691"/>
    </location>
</feature>
<evidence type="ECO:0000256" key="5">
    <source>
        <dbReference type="ARBA" id="ARBA00023242"/>
    </source>
</evidence>
<evidence type="ECO:0000256" key="6">
    <source>
        <dbReference type="PIRNR" id="PIRNR038919"/>
    </source>
</evidence>
<feature type="domain" description="OBG-type G" evidence="9">
    <location>
        <begin position="169"/>
        <end position="356"/>
    </location>
</feature>
<feature type="region of interest" description="Disordered" evidence="8">
    <location>
        <begin position="589"/>
        <end position="619"/>
    </location>
</feature>
<feature type="compositionally biased region" description="Basic residues" evidence="8">
    <location>
        <begin position="647"/>
        <end position="661"/>
    </location>
</feature>
<proteinExistence type="inferred from homology"/>
<dbReference type="FunFam" id="1.20.120.1190:FF:000001">
    <property type="entry name" value="Nucleolar GTP-binding protein 1"/>
    <property type="match status" value="1"/>
</dbReference>
<keyword evidence="4" id="KW-0342">GTP-binding</keyword>
<keyword evidence="7" id="KW-0175">Coiled coil</keyword>
<comment type="subcellular location">
    <subcellularLocation>
        <location evidence="1 6">Nucleus</location>
        <location evidence="1 6">Nucleolus</location>
    </subcellularLocation>
</comment>
<dbReference type="InterPro" id="IPR031167">
    <property type="entry name" value="G_OBG"/>
</dbReference>
<dbReference type="InterPro" id="IPR027417">
    <property type="entry name" value="P-loop_NTPase"/>
</dbReference>
<dbReference type="PROSITE" id="PS51710">
    <property type="entry name" value="G_OBG"/>
    <property type="match status" value="1"/>
</dbReference>
<evidence type="ECO:0000256" key="1">
    <source>
        <dbReference type="ARBA" id="ARBA00004604"/>
    </source>
</evidence>
<dbReference type="PRINTS" id="PR00326">
    <property type="entry name" value="GTP1OBG"/>
</dbReference>
<dbReference type="CDD" id="cd01897">
    <property type="entry name" value="NOG"/>
    <property type="match status" value="1"/>
</dbReference>
<organism evidence="10">
    <name type="scientific">Timspurckia oligopyrenoides</name>
    <dbReference type="NCBI Taxonomy" id="708627"/>
    <lineage>
        <taxon>Eukaryota</taxon>
        <taxon>Rhodophyta</taxon>
        <taxon>Bangiophyceae</taxon>
        <taxon>Porphyridiales</taxon>
        <taxon>Porphyridiaceae</taxon>
        <taxon>Timspurckia</taxon>
    </lineage>
</organism>
<evidence type="ECO:0000256" key="3">
    <source>
        <dbReference type="ARBA" id="ARBA00022741"/>
    </source>
</evidence>
<dbReference type="Gene3D" id="1.20.120.1190">
    <property type="match status" value="1"/>
</dbReference>
<accession>A0A7S0ZE53</accession>
<dbReference type="InterPro" id="IPR012973">
    <property type="entry name" value="NOG_C"/>
</dbReference>
<dbReference type="InterPro" id="IPR024926">
    <property type="entry name" value="NOG1"/>
</dbReference>
<keyword evidence="3" id="KW-0547">Nucleotide-binding</keyword>
<evidence type="ECO:0000256" key="7">
    <source>
        <dbReference type="SAM" id="Coils"/>
    </source>
</evidence>
<dbReference type="Pfam" id="PF08155">
    <property type="entry name" value="NOGCT"/>
    <property type="match status" value="1"/>
</dbReference>
<evidence type="ECO:0000313" key="10">
    <source>
        <dbReference type="EMBL" id="CAD8818999.1"/>
    </source>
</evidence>
<dbReference type="PANTHER" id="PTHR45759">
    <property type="entry name" value="NUCLEOLAR GTP-BINDING PROTEIN 1"/>
    <property type="match status" value="1"/>
</dbReference>
<keyword evidence="2 6" id="KW-0690">Ribosome biogenesis</keyword>
<evidence type="ECO:0000256" key="2">
    <source>
        <dbReference type="ARBA" id="ARBA00022517"/>
    </source>
</evidence>
<feature type="coiled-coil region" evidence="7">
    <location>
        <begin position="486"/>
        <end position="514"/>
    </location>
</feature>
<sequence length="691" mass="79303">MVVYNFKKIQAVPTSKDFVDIVLSKTQRKTPTVVHRGYAISRIRGFYLRKVKYTQQNFHDKLTQILTDFPRVEELHPFYADLVNVLYDRDHYKLALGQLAKARTLIDSIGKDYAKLLKYGDSLYRCKQLKRAALGRMCTLMRRHASSLEYLEQVRQHMSRLPSIDPATRTLLIAGFPNVGKSSFINKVTRAEVDVQPYAFTTKSLFVGHMDYKYLRWQVIDTPGILDHTLEERNTIEMQSITALAHLRAAILFFVDPSESCGFSLEKQLELLRGMTPLFVNKPLLLILNKTDLDWENQLSDEQKLMLAELEKSDDAQVSTEMDVADTARPNAVLKMSTFDESGIAQVRNTACDLLLEQRVESKIRSRRAQTALHRLHLAQPVSRDGKERPPVIPPSVLLQREKMEDDGLDDTELGQTTLNENTPIRMDVSSTRKLQKELMWENGGPGVYSSDWRREYSLKKPEWAYDIIPEIVDGKNIADFVDADIEQRLIELEREEEAREAAEEVEMEDEERNFGLNPEQMTQLRSIREKKAIMKTFSVRERSKANNRPIMPKSALGKRMRTEEALEEHLEDLGMDEEDAQEIAGNVSARAKKNSDSAMRKRARRAEHTAFEGEEEHDAALEEAKLANEVKAQGYSSIAEKLRARKLANKKRHKLFSRSRSKGEGDRSIPTSRPRHLLSGKRGMGKTDRR</sequence>
<evidence type="ECO:0000256" key="8">
    <source>
        <dbReference type="SAM" id="MobiDB-lite"/>
    </source>
</evidence>
<dbReference type="GO" id="GO:0042254">
    <property type="term" value="P:ribosome biogenesis"/>
    <property type="evidence" value="ECO:0007669"/>
    <property type="project" value="UniProtKB-KW"/>
</dbReference>
<dbReference type="EMBL" id="HBFP01004758">
    <property type="protein sequence ID" value="CAD8818999.1"/>
    <property type="molecule type" value="Transcribed_RNA"/>
</dbReference>
<keyword evidence="5 6" id="KW-0539">Nucleus</keyword>
<dbReference type="InterPro" id="IPR006073">
    <property type="entry name" value="GTP-bd"/>
</dbReference>
<dbReference type="AlphaFoldDB" id="A0A7S0ZE53"/>